<reference evidence="12" key="2">
    <citation type="submission" date="2020-11" db="EMBL/GenBank/DDBJ databases">
        <title>Whole genome sequencing of Colletotrichum sp.</title>
        <authorList>
            <person name="Li H."/>
        </authorList>
    </citation>
    <scope>NUCLEOTIDE SEQUENCE</scope>
    <source>
        <strain evidence="12">CkLH20</strain>
    </source>
</reference>
<comment type="caution">
    <text evidence="12">The sequence shown here is derived from an EMBL/GenBank/DDBJ whole genome shotgun (WGS) entry which is preliminary data.</text>
</comment>
<keyword evidence="4" id="KW-0964">Secreted</keyword>
<keyword evidence="9" id="KW-0479">Metal-binding</keyword>
<dbReference type="GeneID" id="62161213"/>
<feature type="chain" id="PRO_5040180860" description="CFEM domain-containing protein" evidence="10">
    <location>
        <begin position="20"/>
        <end position="159"/>
    </location>
</feature>
<evidence type="ECO:0000313" key="12">
    <source>
        <dbReference type="EMBL" id="KAF9877154.1"/>
    </source>
</evidence>
<evidence type="ECO:0000256" key="1">
    <source>
        <dbReference type="ARBA" id="ARBA00004589"/>
    </source>
</evidence>
<evidence type="ECO:0000256" key="9">
    <source>
        <dbReference type="PROSITE-ProRule" id="PRU01356"/>
    </source>
</evidence>
<keyword evidence="9" id="KW-0408">Iron</keyword>
<reference evidence="12" key="1">
    <citation type="submission" date="2020-03" db="EMBL/GenBank/DDBJ databases">
        <authorList>
            <person name="He L."/>
        </authorList>
    </citation>
    <scope>NUCLEOTIDE SEQUENCE</scope>
    <source>
        <strain evidence="12">CkLH20</strain>
    </source>
</reference>
<keyword evidence="6 10" id="KW-0732">Signal</keyword>
<comment type="subcellular location">
    <subcellularLocation>
        <location evidence="1">Membrane</location>
        <topology evidence="1">Lipid-anchor</topology>
        <topology evidence="1">GPI-anchor</topology>
    </subcellularLocation>
    <subcellularLocation>
        <location evidence="2">Secreted</location>
    </subcellularLocation>
</comment>
<keyword evidence="5" id="KW-0325">Glycoprotein</keyword>
<organism evidence="12 13">
    <name type="scientific">Colletotrichum karsti</name>
    <dbReference type="NCBI Taxonomy" id="1095194"/>
    <lineage>
        <taxon>Eukaryota</taxon>
        <taxon>Fungi</taxon>
        <taxon>Dikarya</taxon>
        <taxon>Ascomycota</taxon>
        <taxon>Pezizomycotina</taxon>
        <taxon>Sordariomycetes</taxon>
        <taxon>Hypocreomycetidae</taxon>
        <taxon>Glomerellales</taxon>
        <taxon>Glomerellaceae</taxon>
        <taxon>Colletotrichum</taxon>
        <taxon>Colletotrichum boninense species complex</taxon>
    </lineage>
</organism>
<dbReference type="PROSITE" id="PS52012">
    <property type="entry name" value="CFEM"/>
    <property type="match status" value="1"/>
</dbReference>
<evidence type="ECO:0000256" key="10">
    <source>
        <dbReference type="SAM" id="SignalP"/>
    </source>
</evidence>
<dbReference type="Proteomes" id="UP000781932">
    <property type="component" value="Unassembled WGS sequence"/>
</dbReference>
<evidence type="ECO:0000256" key="7">
    <source>
        <dbReference type="ARBA" id="ARBA00023157"/>
    </source>
</evidence>
<feature type="binding site" description="axial binding residue" evidence="9">
    <location>
        <position position="59"/>
    </location>
    <ligand>
        <name>heme</name>
        <dbReference type="ChEBI" id="CHEBI:30413"/>
    </ligand>
    <ligandPart>
        <name>Fe</name>
        <dbReference type="ChEBI" id="CHEBI:18248"/>
    </ligandPart>
</feature>
<accession>A0A9P6LIB8</accession>
<feature type="disulfide bond" evidence="9">
    <location>
        <begin position="55"/>
        <end position="62"/>
    </location>
</feature>
<gene>
    <name evidence="12" type="ORF">CkaCkLH20_05420</name>
</gene>
<dbReference type="AlphaFoldDB" id="A0A9P6LIB8"/>
<keyword evidence="13" id="KW-1185">Reference proteome</keyword>
<name>A0A9P6LIB8_9PEZI</name>
<dbReference type="EMBL" id="JAATWM020000015">
    <property type="protein sequence ID" value="KAF9877154.1"/>
    <property type="molecule type" value="Genomic_DNA"/>
</dbReference>
<keyword evidence="5" id="KW-0472">Membrane</keyword>
<protein>
    <recommendedName>
        <fullName evidence="11">CFEM domain-containing protein</fullName>
    </recommendedName>
</protein>
<evidence type="ECO:0000256" key="6">
    <source>
        <dbReference type="ARBA" id="ARBA00022729"/>
    </source>
</evidence>
<evidence type="ECO:0000256" key="5">
    <source>
        <dbReference type="ARBA" id="ARBA00022622"/>
    </source>
</evidence>
<feature type="signal peptide" evidence="10">
    <location>
        <begin position="1"/>
        <end position="19"/>
    </location>
</feature>
<dbReference type="Pfam" id="PF05730">
    <property type="entry name" value="CFEM"/>
    <property type="match status" value="1"/>
</dbReference>
<proteinExistence type="inferred from homology"/>
<comment type="similarity">
    <text evidence="3">Belongs to the RBT5 family.</text>
</comment>
<dbReference type="GO" id="GO:0005576">
    <property type="term" value="C:extracellular region"/>
    <property type="evidence" value="ECO:0007669"/>
    <property type="project" value="UniProtKB-SubCell"/>
</dbReference>
<dbReference type="RefSeq" id="XP_038746615.1">
    <property type="nucleotide sequence ID" value="XM_038888139.1"/>
</dbReference>
<dbReference type="InterPro" id="IPR008427">
    <property type="entry name" value="Extracellular_membr_CFEM_dom"/>
</dbReference>
<comment type="caution">
    <text evidence="9">Lacks conserved residue(s) required for the propagation of feature annotation.</text>
</comment>
<evidence type="ECO:0000256" key="8">
    <source>
        <dbReference type="ARBA" id="ARBA00023288"/>
    </source>
</evidence>
<keyword evidence="8" id="KW-0449">Lipoprotein</keyword>
<sequence length="159" mass="15715">MQSSSIIALVGLAIANAAAQTTTTSSLPTALPALVSNIPSCALSCLDEIKVAIGCNVGDLKCLCETDGELIAKMSICNLTSECSRDQIGQTNNVLDTMCKSVRGSADTAALASASNVMTGAVGKATATASAKPTATNAANPLGQGLEMALIAAAAAIAL</sequence>
<keyword evidence="7 9" id="KW-1015">Disulfide bond</keyword>
<dbReference type="OrthoDB" id="3065412at2759"/>
<feature type="domain" description="CFEM" evidence="11">
    <location>
        <begin position="13"/>
        <end position="125"/>
    </location>
</feature>
<dbReference type="GO" id="GO:0098552">
    <property type="term" value="C:side of membrane"/>
    <property type="evidence" value="ECO:0007669"/>
    <property type="project" value="UniProtKB-KW"/>
</dbReference>
<evidence type="ECO:0000313" key="13">
    <source>
        <dbReference type="Proteomes" id="UP000781932"/>
    </source>
</evidence>
<evidence type="ECO:0000259" key="11">
    <source>
        <dbReference type="PROSITE" id="PS52012"/>
    </source>
</evidence>
<keyword evidence="5" id="KW-0336">GPI-anchor</keyword>
<evidence type="ECO:0000256" key="2">
    <source>
        <dbReference type="ARBA" id="ARBA00004613"/>
    </source>
</evidence>
<keyword evidence="9" id="KW-0349">Heme</keyword>
<evidence type="ECO:0000256" key="3">
    <source>
        <dbReference type="ARBA" id="ARBA00010031"/>
    </source>
</evidence>
<dbReference type="GO" id="GO:0046872">
    <property type="term" value="F:metal ion binding"/>
    <property type="evidence" value="ECO:0007669"/>
    <property type="project" value="UniProtKB-UniRule"/>
</dbReference>
<evidence type="ECO:0000256" key="4">
    <source>
        <dbReference type="ARBA" id="ARBA00022525"/>
    </source>
</evidence>